<feature type="compositionally biased region" description="Basic and acidic residues" evidence="1">
    <location>
        <begin position="104"/>
        <end position="116"/>
    </location>
</feature>
<gene>
    <name evidence="2" type="ORF">R1flu_006299</name>
</gene>
<keyword evidence="3" id="KW-1185">Reference proteome</keyword>
<comment type="caution">
    <text evidence="2">The sequence shown here is derived from an EMBL/GenBank/DDBJ whole genome shotgun (WGS) entry which is preliminary data.</text>
</comment>
<dbReference type="AlphaFoldDB" id="A0ABD1YVM3"/>
<reference evidence="2 3" key="1">
    <citation type="submission" date="2024-09" db="EMBL/GenBank/DDBJ databases">
        <title>Chromosome-scale assembly of Riccia fluitans.</title>
        <authorList>
            <person name="Paukszto L."/>
            <person name="Sawicki J."/>
            <person name="Karawczyk K."/>
            <person name="Piernik-Szablinska J."/>
            <person name="Szczecinska M."/>
            <person name="Mazdziarz M."/>
        </authorList>
    </citation>
    <scope>NUCLEOTIDE SEQUENCE [LARGE SCALE GENOMIC DNA]</scope>
    <source>
        <strain evidence="2">Rf_01</strain>
        <tissue evidence="2">Aerial parts of the thallus</tissue>
    </source>
</reference>
<dbReference type="PANTHER" id="PTHR36706">
    <property type="entry name" value="UNNAMED PRODUCT"/>
    <property type="match status" value="1"/>
</dbReference>
<protein>
    <submittedName>
        <fullName evidence="2">Uncharacterized protein</fullName>
    </submittedName>
</protein>
<feature type="region of interest" description="Disordered" evidence="1">
    <location>
        <begin position="1"/>
        <end position="31"/>
    </location>
</feature>
<evidence type="ECO:0000256" key="1">
    <source>
        <dbReference type="SAM" id="MobiDB-lite"/>
    </source>
</evidence>
<dbReference type="Proteomes" id="UP001605036">
    <property type="component" value="Unassembled WGS sequence"/>
</dbReference>
<name>A0ABD1YVM3_9MARC</name>
<evidence type="ECO:0000313" key="2">
    <source>
        <dbReference type="EMBL" id="KAL2634820.1"/>
    </source>
</evidence>
<proteinExistence type="predicted"/>
<dbReference type="EMBL" id="JBHFFA010000003">
    <property type="protein sequence ID" value="KAL2634820.1"/>
    <property type="molecule type" value="Genomic_DNA"/>
</dbReference>
<evidence type="ECO:0000313" key="3">
    <source>
        <dbReference type="Proteomes" id="UP001605036"/>
    </source>
</evidence>
<accession>A0ABD1YVM3</accession>
<sequence length="116" mass="13255">MERANVASSSSSANFEQTNGGVRQEAPEDRRLSEIRLGRKIYEHPEGKVARPHRCNDRLEDLIQALFEGNPRKNLPGPWRLFWQCMHSNPGEEPTEPFYFLKSDTTKKGDRRGGGD</sequence>
<feature type="region of interest" description="Disordered" evidence="1">
    <location>
        <begin position="93"/>
        <end position="116"/>
    </location>
</feature>
<organism evidence="2 3">
    <name type="scientific">Riccia fluitans</name>
    <dbReference type="NCBI Taxonomy" id="41844"/>
    <lineage>
        <taxon>Eukaryota</taxon>
        <taxon>Viridiplantae</taxon>
        <taxon>Streptophyta</taxon>
        <taxon>Embryophyta</taxon>
        <taxon>Marchantiophyta</taxon>
        <taxon>Marchantiopsida</taxon>
        <taxon>Marchantiidae</taxon>
        <taxon>Marchantiales</taxon>
        <taxon>Ricciaceae</taxon>
        <taxon>Riccia</taxon>
    </lineage>
</organism>